<evidence type="ECO:0000259" key="6">
    <source>
        <dbReference type="SMART" id="SM00922"/>
    </source>
</evidence>
<evidence type="ECO:0000256" key="5">
    <source>
        <dbReference type="RuleBase" id="RU366006"/>
    </source>
</evidence>
<sequence length="369" mass="39333">MKIIQVDIANLDVPIRHAISTPRGTITAAHNVVVKLTTDSGIYGWGEASPFAAITGDSQQSNYLAATQLAEILLGQDALAIESRVGELFNATCGEPSLVSAFDMAFYDIAAKAAGMPLYQFLGGQLRELRTDMTIGLQTSVADTLAQAQEVLAAGFVAIKLKVGRDGLKDVEHVAAVRELAGADIAIRIDANQGWDLPTALASLRAMQSLNLDYVEQPLAAWNVRGLAELRQRQSIPVCADESLFSHIDALNLAHMAAADYLNIKLGKAGGIFTALKISAVAEAAGLKCMIGCFAESRLGVSAAAHLALARGNIHFIDLDTAYQFRQDPIRGGVHYAEQHGGLMQISDRPGHGAEVDESGLRTPYCIRL</sequence>
<dbReference type="InterPro" id="IPR013341">
    <property type="entry name" value="Mandelate_racemase_N_dom"/>
</dbReference>
<dbReference type="CDD" id="cd03319">
    <property type="entry name" value="L-Ala-DL-Glu_epimerase"/>
    <property type="match status" value="1"/>
</dbReference>
<name>A0ABN0XTI5_9ALTE</name>
<dbReference type="InterPro" id="IPR034603">
    <property type="entry name" value="Dipeptide_epimerase"/>
</dbReference>
<dbReference type="SUPFAM" id="SSF51604">
    <property type="entry name" value="Enolase C-terminal domain-like"/>
    <property type="match status" value="1"/>
</dbReference>
<evidence type="ECO:0000256" key="1">
    <source>
        <dbReference type="ARBA" id="ARBA00008031"/>
    </source>
</evidence>
<accession>A0ABN0XTI5</accession>
<dbReference type="Proteomes" id="UP001501757">
    <property type="component" value="Unassembled WGS sequence"/>
</dbReference>
<keyword evidence="2 5" id="KW-0479">Metal-binding</keyword>
<evidence type="ECO:0000313" key="8">
    <source>
        <dbReference type="Proteomes" id="UP001501757"/>
    </source>
</evidence>
<reference evidence="7 8" key="1">
    <citation type="journal article" date="2019" name="Int. J. Syst. Evol. Microbiol.">
        <title>The Global Catalogue of Microorganisms (GCM) 10K type strain sequencing project: providing services to taxonomists for standard genome sequencing and annotation.</title>
        <authorList>
            <consortium name="The Broad Institute Genomics Platform"/>
            <consortium name="The Broad Institute Genome Sequencing Center for Infectious Disease"/>
            <person name="Wu L."/>
            <person name="Ma J."/>
        </authorList>
    </citation>
    <scope>NUCLEOTIDE SEQUENCE [LARGE SCALE GENOMIC DNA]</scope>
    <source>
        <strain evidence="7 8">JCM 13378</strain>
    </source>
</reference>
<dbReference type="RefSeq" id="WP_343847290.1">
    <property type="nucleotide sequence ID" value="NZ_BAAAEI010000028.1"/>
</dbReference>
<dbReference type="Pfam" id="PF02746">
    <property type="entry name" value="MR_MLE_N"/>
    <property type="match status" value="1"/>
</dbReference>
<dbReference type="PROSITE" id="PS00909">
    <property type="entry name" value="MR_MLE_2"/>
    <property type="match status" value="1"/>
</dbReference>
<dbReference type="Gene3D" id="3.30.390.10">
    <property type="entry name" value="Enolase-like, N-terminal domain"/>
    <property type="match status" value="1"/>
</dbReference>
<dbReference type="InterPro" id="IPR036849">
    <property type="entry name" value="Enolase-like_C_sf"/>
</dbReference>
<organism evidence="7 8">
    <name type="scientific">Bowmanella denitrificans</name>
    <dbReference type="NCBI Taxonomy" id="366582"/>
    <lineage>
        <taxon>Bacteria</taxon>
        <taxon>Pseudomonadati</taxon>
        <taxon>Pseudomonadota</taxon>
        <taxon>Gammaproteobacteria</taxon>
        <taxon>Alteromonadales</taxon>
        <taxon>Alteromonadaceae</taxon>
        <taxon>Bowmanella</taxon>
    </lineage>
</organism>
<protein>
    <recommendedName>
        <fullName evidence="5">Dipeptide epimerase</fullName>
        <ecNumber evidence="5">5.1.1.-</ecNumber>
    </recommendedName>
</protein>
<dbReference type="SFLD" id="SFLDG00180">
    <property type="entry name" value="muconate_cycloisomerase"/>
    <property type="match status" value="1"/>
</dbReference>
<dbReference type="SFLD" id="SFLDF00009">
    <property type="entry name" value="o-succinylbenzoate_synthase"/>
    <property type="match status" value="1"/>
</dbReference>
<proteinExistence type="inferred from homology"/>
<feature type="domain" description="Mandelate racemase/muconate lactonizing enzyme C-terminal" evidence="6">
    <location>
        <begin position="141"/>
        <end position="237"/>
    </location>
</feature>
<evidence type="ECO:0000256" key="3">
    <source>
        <dbReference type="ARBA" id="ARBA00022842"/>
    </source>
</evidence>
<keyword evidence="3 5" id="KW-0460">Magnesium</keyword>
<evidence type="ECO:0000313" key="7">
    <source>
        <dbReference type="EMBL" id="GAA0372385.1"/>
    </source>
</evidence>
<dbReference type="InterPro" id="IPR013342">
    <property type="entry name" value="Mandelate_racemase_C"/>
</dbReference>
<gene>
    <name evidence="7" type="primary">ykfB</name>
    <name evidence="7" type="ORF">GCM10009092_40800</name>
</gene>
<dbReference type="SFLD" id="SFLDS00001">
    <property type="entry name" value="Enolase"/>
    <property type="match status" value="1"/>
</dbReference>
<dbReference type="EC" id="5.1.1.-" evidence="5"/>
<dbReference type="PANTHER" id="PTHR48073:SF2">
    <property type="entry name" value="O-SUCCINYLBENZOATE SYNTHASE"/>
    <property type="match status" value="1"/>
</dbReference>
<evidence type="ECO:0000256" key="2">
    <source>
        <dbReference type="ARBA" id="ARBA00022723"/>
    </source>
</evidence>
<dbReference type="SMART" id="SM00922">
    <property type="entry name" value="MR_MLE"/>
    <property type="match status" value="1"/>
</dbReference>
<dbReference type="PANTHER" id="PTHR48073">
    <property type="entry name" value="O-SUCCINYLBENZOATE SYNTHASE-RELATED"/>
    <property type="match status" value="1"/>
</dbReference>
<dbReference type="Gene3D" id="3.20.20.120">
    <property type="entry name" value="Enolase-like C-terminal domain"/>
    <property type="match status" value="1"/>
</dbReference>
<comment type="cofactor">
    <cofactor evidence="5">
        <name>Mg(2+)</name>
        <dbReference type="ChEBI" id="CHEBI:18420"/>
    </cofactor>
    <text evidence="5">Binds 1 Mg(2+) ion per subunit.</text>
</comment>
<dbReference type="SUPFAM" id="SSF54826">
    <property type="entry name" value="Enolase N-terminal domain-like"/>
    <property type="match status" value="1"/>
</dbReference>
<keyword evidence="4 5" id="KW-0413">Isomerase</keyword>
<dbReference type="InterPro" id="IPR018110">
    <property type="entry name" value="Mandel_Rmase/mucon_lact_enz_CS"/>
</dbReference>
<dbReference type="InterPro" id="IPR029065">
    <property type="entry name" value="Enolase_C-like"/>
</dbReference>
<comment type="similarity">
    <text evidence="1 5">Belongs to the mandelate racemase/muconate lactonizing enzyme family.</text>
</comment>
<keyword evidence="8" id="KW-1185">Reference proteome</keyword>
<evidence type="ECO:0000256" key="4">
    <source>
        <dbReference type="ARBA" id="ARBA00023235"/>
    </source>
</evidence>
<dbReference type="InterPro" id="IPR029017">
    <property type="entry name" value="Enolase-like_N"/>
</dbReference>
<comment type="caution">
    <text evidence="7">The sequence shown here is derived from an EMBL/GenBank/DDBJ whole genome shotgun (WGS) entry which is preliminary data.</text>
</comment>
<dbReference type="Pfam" id="PF13378">
    <property type="entry name" value="MR_MLE_C"/>
    <property type="match status" value="1"/>
</dbReference>
<dbReference type="EMBL" id="BAAAEI010000028">
    <property type="protein sequence ID" value="GAA0372385.1"/>
    <property type="molecule type" value="Genomic_DNA"/>
</dbReference>